<evidence type="ECO:0000256" key="4">
    <source>
        <dbReference type="ARBA" id="ARBA00012729"/>
    </source>
</evidence>
<dbReference type="CDD" id="cd02183">
    <property type="entry name" value="GH16_fungal_CRH1_transglycosylase"/>
    <property type="match status" value="1"/>
</dbReference>
<accession>A0A0J6YNZ7</accession>
<evidence type="ECO:0000256" key="1">
    <source>
        <dbReference type="ARBA" id="ARBA00000822"/>
    </source>
</evidence>
<comment type="catalytic activity">
    <reaction evidence="1">
        <text>Random endo-hydrolysis of N-acetyl-beta-D-glucosaminide (1-&gt;4)-beta-linkages in chitin and chitodextrins.</text>
        <dbReference type="EC" id="3.2.1.14"/>
    </reaction>
</comment>
<dbReference type="EC" id="3.2.1.14" evidence="4"/>
<feature type="signal peptide" evidence="17">
    <location>
        <begin position="1"/>
        <end position="25"/>
    </location>
</feature>
<dbReference type="GO" id="GO:0016020">
    <property type="term" value="C:membrane"/>
    <property type="evidence" value="ECO:0007669"/>
    <property type="project" value="UniProtKB-SubCell"/>
</dbReference>
<keyword evidence="16" id="KW-1133">Transmembrane helix</keyword>
<dbReference type="GO" id="GO:0009277">
    <property type="term" value="C:fungal-type cell wall"/>
    <property type="evidence" value="ECO:0007669"/>
    <property type="project" value="TreeGrafter"/>
</dbReference>
<dbReference type="PANTHER" id="PTHR10963">
    <property type="entry name" value="GLYCOSYL HYDROLASE-RELATED"/>
    <property type="match status" value="1"/>
</dbReference>
<evidence type="ECO:0000313" key="19">
    <source>
        <dbReference type="EMBL" id="KMP08899.1"/>
    </source>
</evidence>
<evidence type="ECO:0000256" key="10">
    <source>
        <dbReference type="ARBA" id="ARBA00023136"/>
    </source>
</evidence>
<dbReference type="GO" id="GO:0016757">
    <property type="term" value="F:glycosyltransferase activity"/>
    <property type="evidence" value="ECO:0007669"/>
    <property type="project" value="UniProtKB-KW"/>
</dbReference>
<dbReference type="OrthoDB" id="4781at2759"/>
<organism evidence="19 20">
    <name type="scientific">Coccidioides immitis RMSCC 2394</name>
    <dbReference type="NCBI Taxonomy" id="404692"/>
    <lineage>
        <taxon>Eukaryota</taxon>
        <taxon>Fungi</taxon>
        <taxon>Dikarya</taxon>
        <taxon>Ascomycota</taxon>
        <taxon>Pezizomycotina</taxon>
        <taxon>Eurotiomycetes</taxon>
        <taxon>Eurotiomycetidae</taxon>
        <taxon>Onygenales</taxon>
        <taxon>Onygenaceae</taxon>
        <taxon>Coccidioides</taxon>
    </lineage>
</organism>
<keyword evidence="7" id="KW-0808">Transferase</keyword>
<dbReference type="InterPro" id="IPR050546">
    <property type="entry name" value="Glycosyl_Hydrlase_16"/>
</dbReference>
<comment type="function">
    <text evidence="15">Dual chitinase/transglycosylase that plays a role in cell wall architecture. Chitinase and transglycosylase activities are coupled. Required for the polysaccharide cross-linking at the septa and the cell wall. More specifically, transfers chitin to 1,6-beta-glucan in the cell wall.</text>
</comment>
<name>A0A0J6YNZ7_COCIT</name>
<feature type="transmembrane region" description="Helical" evidence="16">
    <location>
        <begin position="305"/>
        <end position="325"/>
    </location>
</feature>
<protein>
    <recommendedName>
        <fullName evidence="4">chitinase</fullName>
        <ecNumber evidence="4">3.2.1.14</ecNumber>
    </recommendedName>
</protein>
<dbReference type="Gene3D" id="2.60.120.200">
    <property type="match status" value="1"/>
</dbReference>
<evidence type="ECO:0000256" key="12">
    <source>
        <dbReference type="ARBA" id="ARBA00023295"/>
    </source>
</evidence>
<evidence type="ECO:0000259" key="18">
    <source>
        <dbReference type="PROSITE" id="PS51762"/>
    </source>
</evidence>
<dbReference type="PROSITE" id="PS51762">
    <property type="entry name" value="GH16_2"/>
    <property type="match status" value="1"/>
</dbReference>
<dbReference type="EMBL" id="DS028098">
    <property type="protein sequence ID" value="KMP08899.1"/>
    <property type="molecule type" value="Genomic_DNA"/>
</dbReference>
<feature type="chain" id="PRO_5005285469" description="chitinase" evidence="17">
    <location>
        <begin position="26"/>
        <end position="366"/>
    </location>
</feature>
<keyword evidence="16" id="KW-0812">Transmembrane</keyword>
<evidence type="ECO:0000256" key="2">
    <source>
        <dbReference type="ARBA" id="ARBA00004191"/>
    </source>
</evidence>
<evidence type="ECO:0000256" key="17">
    <source>
        <dbReference type="SAM" id="SignalP"/>
    </source>
</evidence>
<comment type="similarity">
    <text evidence="14">Belongs to the glycosyl hydrolase 16 family. CRH1 subfamily.</text>
</comment>
<keyword evidence="10 16" id="KW-0472">Membrane</keyword>
<dbReference type="GO" id="GO:0005975">
    <property type="term" value="P:carbohydrate metabolic process"/>
    <property type="evidence" value="ECO:0007669"/>
    <property type="project" value="InterPro"/>
</dbReference>
<dbReference type="Pfam" id="PF00722">
    <property type="entry name" value="Glyco_hydro_16"/>
    <property type="match status" value="1"/>
</dbReference>
<dbReference type="GO" id="GO:0008843">
    <property type="term" value="F:endochitinase activity"/>
    <property type="evidence" value="ECO:0007669"/>
    <property type="project" value="UniProtKB-EC"/>
</dbReference>
<dbReference type="InterPro" id="IPR013320">
    <property type="entry name" value="ConA-like_dom_sf"/>
</dbReference>
<dbReference type="STRING" id="404692.A0A0J6YNZ7"/>
<dbReference type="SUPFAM" id="SSF49899">
    <property type="entry name" value="Concanavalin A-like lectins/glucanases"/>
    <property type="match status" value="1"/>
</dbReference>
<sequence>MAASGRLSIIWLLALIAGLISPAIAQTWTDCNPLKRDDCKPNPALGMDYTYNFTGLLNAAVWNTTSGKVINGEKGGEFTIRERLQSPTIQSNFYIFFGRLEVHMKAATGQGIVSSVVLQSEDLDEIDWEWVGSEQGHVQTNYFGKGNDTSFDRGKKHEVNDPMHSIHNYTVHWTAEKLEWWVDQQLVRTLKYEEAEGGKFYPQTPATVRLGIWPAGDPGNRKGTIEWAGGEVDYSNGPYTMIVKQLKVEDFHKGKEYVYGDRSGDWKSIKVIEGVSKVAEEASKPPPKSLSEKWNDLSAGAKGGIFTAAGIVVAIFAAVIAFCCVKQRRAGRKEFNMESSKFATEQTSNMALRSQWNHKYQEVRGN</sequence>
<dbReference type="InterPro" id="IPR000757">
    <property type="entry name" value="Beta-glucanase-like"/>
</dbReference>
<reference evidence="20" key="1">
    <citation type="journal article" date="2010" name="Genome Res.">
        <title>Population genomic sequencing of Coccidioides fungi reveals recent hybridization and transposon control.</title>
        <authorList>
            <person name="Neafsey D.E."/>
            <person name="Barker B.M."/>
            <person name="Sharpton T.J."/>
            <person name="Stajich J.E."/>
            <person name="Park D.J."/>
            <person name="Whiston E."/>
            <person name="Hung C.-Y."/>
            <person name="McMahan C."/>
            <person name="White J."/>
            <person name="Sykes S."/>
            <person name="Heiman D."/>
            <person name="Young S."/>
            <person name="Zeng Q."/>
            <person name="Abouelleil A."/>
            <person name="Aftuck L."/>
            <person name="Bessette D."/>
            <person name="Brown A."/>
            <person name="FitzGerald M."/>
            <person name="Lui A."/>
            <person name="Macdonald J.P."/>
            <person name="Priest M."/>
            <person name="Orbach M.J."/>
            <person name="Galgiani J.N."/>
            <person name="Kirkland T.N."/>
            <person name="Cole G.T."/>
            <person name="Birren B.W."/>
            <person name="Henn M.R."/>
            <person name="Taylor J.W."/>
            <person name="Rounsley S.D."/>
        </authorList>
    </citation>
    <scope>NUCLEOTIDE SEQUENCE [LARGE SCALE GENOMIC DNA]</scope>
    <source>
        <strain evidence="20">RMSCC 2394</strain>
    </source>
</reference>
<keyword evidence="5" id="KW-0964">Secreted</keyword>
<keyword evidence="9" id="KW-0378">Hydrolase</keyword>
<dbReference type="Proteomes" id="UP000054565">
    <property type="component" value="Unassembled WGS sequence"/>
</dbReference>
<keyword evidence="13" id="KW-0961">Cell wall biogenesis/degradation</keyword>
<dbReference type="PANTHER" id="PTHR10963:SF27">
    <property type="entry name" value="GLYCOSIDASE-RELATED"/>
    <property type="match status" value="1"/>
</dbReference>
<evidence type="ECO:0000256" key="9">
    <source>
        <dbReference type="ARBA" id="ARBA00022801"/>
    </source>
</evidence>
<keyword evidence="8 17" id="KW-0732">Signal</keyword>
<keyword evidence="6" id="KW-0328">Glycosyltransferase</keyword>
<evidence type="ECO:0000256" key="14">
    <source>
        <dbReference type="ARBA" id="ARBA00038074"/>
    </source>
</evidence>
<dbReference type="FunFam" id="2.60.120.200:FF:000152">
    <property type="entry name" value="Cell wall glucanase"/>
    <property type="match status" value="1"/>
</dbReference>
<evidence type="ECO:0000256" key="11">
    <source>
        <dbReference type="ARBA" id="ARBA00023180"/>
    </source>
</evidence>
<evidence type="ECO:0000256" key="3">
    <source>
        <dbReference type="ARBA" id="ARBA00004370"/>
    </source>
</evidence>
<keyword evidence="5" id="KW-0134">Cell wall</keyword>
<comment type="subcellular location">
    <subcellularLocation>
        <location evidence="3">Membrane</location>
    </subcellularLocation>
    <subcellularLocation>
        <location evidence="2">Secreted</location>
        <location evidence="2">Cell wall</location>
    </subcellularLocation>
</comment>
<keyword evidence="11" id="KW-0325">Glycoprotein</keyword>
<keyword evidence="12" id="KW-0326">Glycosidase</keyword>
<evidence type="ECO:0000256" key="13">
    <source>
        <dbReference type="ARBA" id="ARBA00023316"/>
    </source>
</evidence>
<evidence type="ECO:0000256" key="16">
    <source>
        <dbReference type="SAM" id="Phobius"/>
    </source>
</evidence>
<gene>
    <name evidence="19" type="ORF">CIRG_08580</name>
</gene>
<evidence type="ECO:0000256" key="5">
    <source>
        <dbReference type="ARBA" id="ARBA00022512"/>
    </source>
</evidence>
<feature type="domain" description="GH16" evidence="18">
    <location>
        <begin position="25"/>
        <end position="243"/>
    </location>
</feature>
<evidence type="ECO:0000256" key="8">
    <source>
        <dbReference type="ARBA" id="ARBA00022729"/>
    </source>
</evidence>
<dbReference type="AlphaFoldDB" id="A0A0J6YNZ7"/>
<evidence type="ECO:0000256" key="7">
    <source>
        <dbReference type="ARBA" id="ARBA00022679"/>
    </source>
</evidence>
<evidence type="ECO:0000256" key="15">
    <source>
        <dbReference type="ARBA" id="ARBA00093308"/>
    </source>
</evidence>
<evidence type="ECO:0000256" key="6">
    <source>
        <dbReference type="ARBA" id="ARBA00022676"/>
    </source>
</evidence>
<proteinExistence type="inferred from homology"/>
<dbReference type="GO" id="GO:0031505">
    <property type="term" value="P:fungal-type cell wall organization"/>
    <property type="evidence" value="ECO:0007669"/>
    <property type="project" value="TreeGrafter"/>
</dbReference>
<evidence type="ECO:0000313" key="20">
    <source>
        <dbReference type="Proteomes" id="UP000054565"/>
    </source>
</evidence>